<accession>A0AAD5KDP4</accession>
<comment type="caution">
    <text evidence="2">The sequence shown here is derived from an EMBL/GenBank/DDBJ whole genome shotgun (WGS) entry which is preliminary data.</text>
</comment>
<dbReference type="AlphaFoldDB" id="A0AAD5KDP4"/>
<name>A0AAD5KDP4_9CRUS</name>
<keyword evidence="1" id="KW-0732">Signal</keyword>
<organism evidence="2 3">
    <name type="scientific">Daphnia sinensis</name>
    <dbReference type="NCBI Taxonomy" id="1820382"/>
    <lineage>
        <taxon>Eukaryota</taxon>
        <taxon>Metazoa</taxon>
        <taxon>Ecdysozoa</taxon>
        <taxon>Arthropoda</taxon>
        <taxon>Crustacea</taxon>
        <taxon>Branchiopoda</taxon>
        <taxon>Diplostraca</taxon>
        <taxon>Cladocera</taxon>
        <taxon>Anomopoda</taxon>
        <taxon>Daphniidae</taxon>
        <taxon>Daphnia</taxon>
        <taxon>Daphnia similis group</taxon>
    </lineage>
</organism>
<protein>
    <submittedName>
        <fullName evidence="2">Uncharacterized protein</fullName>
    </submittedName>
</protein>
<reference evidence="2" key="1">
    <citation type="submission" date="2022-05" db="EMBL/GenBank/DDBJ databases">
        <title>A multi-omics perspective on studying reproductive biology in Daphnia sinensis.</title>
        <authorList>
            <person name="Jia J."/>
        </authorList>
    </citation>
    <scope>NUCLEOTIDE SEQUENCE</scope>
    <source>
        <strain evidence="2">WSL</strain>
    </source>
</reference>
<evidence type="ECO:0000313" key="2">
    <source>
        <dbReference type="EMBL" id="KAI9549579.1"/>
    </source>
</evidence>
<evidence type="ECO:0000313" key="3">
    <source>
        <dbReference type="Proteomes" id="UP000820818"/>
    </source>
</evidence>
<sequence>MLGLATLILWGLGALVPWAPAAHGHAAMLYPPQMPFSRDFVAALPKAMRAMTTHRESYGQDIPMYLLQTTHLEYWEQYGRGRRGGVWGQPCRVRVPTGKTYKFTVGRRIRVKTQTDVDHGGDFEFGFYRMAGAALSTADRLLGRAVRIKGAGSEVNSGRWDLVKCPPSSTCAGAARGATCGFRGGQASAWTGCTRTTWGARW</sequence>
<evidence type="ECO:0000256" key="1">
    <source>
        <dbReference type="SAM" id="SignalP"/>
    </source>
</evidence>
<feature type="signal peptide" evidence="1">
    <location>
        <begin position="1"/>
        <end position="21"/>
    </location>
</feature>
<gene>
    <name evidence="2" type="ORF">GHT06_003765</name>
</gene>
<feature type="chain" id="PRO_5042248848" evidence="1">
    <location>
        <begin position="22"/>
        <end position="202"/>
    </location>
</feature>
<dbReference type="EMBL" id="WJBH02000290">
    <property type="protein sequence ID" value="KAI9549579.1"/>
    <property type="molecule type" value="Genomic_DNA"/>
</dbReference>
<dbReference type="Proteomes" id="UP000820818">
    <property type="component" value="Unassembled WGS sequence"/>
</dbReference>
<proteinExistence type="predicted"/>
<keyword evidence="3" id="KW-1185">Reference proteome</keyword>